<proteinExistence type="predicted"/>
<organism evidence="1 2">
    <name type="scientific">Catharanthus roseus</name>
    <name type="common">Madagascar periwinkle</name>
    <name type="synonym">Vinca rosea</name>
    <dbReference type="NCBI Taxonomy" id="4058"/>
    <lineage>
        <taxon>Eukaryota</taxon>
        <taxon>Viridiplantae</taxon>
        <taxon>Streptophyta</taxon>
        <taxon>Embryophyta</taxon>
        <taxon>Tracheophyta</taxon>
        <taxon>Spermatophyta</taxon>
        <taxon>Magnoliopsida</taxon>
        <taxon>eudicotyledons</taxon>
        <taxon>Gunneridae</taxon>
        <taxon>Pentapetalae</taxon>
        <taxon>asterids</taxon>
        <taxon>lamiids</taxon>
        <taxon>Gentianales</taxon>
        <taxon>Apocynaceae</taxon>
        <taxon>Rauvolfioideae</taxon>
        <taxon>Vinceae</taxon>
        <taxon>Catharanthinae</taxon>
        <taxon>Catharanthus</taxon>
    </lineage>
</organism>
<evidence type="ECO:0000313" key="2">
    <source>
        <dbReference type="Proteomes" id="UP001060085"/>
    </source>
</evidence>
<sequence>MLLDRVVIKEDELPMHAIVFKKRLKGNDKGWKRSESNEKRNRQQKYITYRTREADLPLPVGAENSRHWQNRNLPRTVALALPSVISMFDLVTPETILEEVRDSIEASRHYIIRKVVWNWKRKNNIGQPIRG</sequence>
<protein>
    <submittedName>
        <fullName evidence="1">Uncharacterized protein</fullName>
    </submittedName>
</protein>
<accession>A0ACC0AAK6</accession>
<name>A0ACC0AAK6_CATRO</name>
<reference evidence="2" key="1">
    <citation type="journal article" date="2023" name="Nat. Plants">
        <title>Single-cell RNA sequencing provides a high-resolution roadmap for understanding the multicellular compartmentation of specialized metabolism.</title>
        <authorList>
            <person name="Sun S."/>
            <person name="Shen X."/>
            <person name="Li Y."/>
            <person name="Li Y."/>
            <person name="Wang S."/>
            <person name="Li R."/>
            <person name="Zhang H."/>
            <person name="Shen G."/>
            <person name="Guo B."/>
            <person name="Wei J."/>
            <person name="Xu J."/>
            <person name="St-Pierre B."/>
            <person name="Chen S."/>
            <person name="Sun C."/>
        </authorList>
    </citation>
    <scope>NUCLEOTIDE SEQUENCE [LARGE SCALE GENOMIC DNA]</scope>
</reference>
<comment type="caution">
    <text evidence="1">The sequence shown here is derived from an EMBL/GenBank/DDBJ whole genome shotgun (WGS) entry which is preliminary data.</text>
</comment>
<keyword evidence="2" id="KW-1185">Reference proteome</keyword>
<gene>
    <name evidence="1" type="ORF">M9H77_26736</name>
</gene>
<dbReference type="EMBL" id="CM044706">
    <property type="protein sequence ID" value="KAI5657943.1"/>
    <property type="molecule type" value="Genomic_DNA"/>
</dbReference>
<dbReference type="Proteomes" id="UP001060085">
    <property type="component" value="Linkage Group LG06"/>
</dbReference>
<evidence type="ECO:0000313" key="1">
    <source>
        <dbReference type="EMBL" id="KAI5657943.1"/>
    </source>
</evidence>